<dbReference type="EMBL" id="LN853701">
    <property type="protein sequence ID" value="CRY96514.1"/>
    <property type="molecule type" value="Genomic_DNA"/>
</dbReference>
<proteinExistence type="predicted"/>
<reference evidence="2" key="2">
    <citation type="submission" date="2015-07" db="EMBL/GenBank/DDBJ databases">
        <title>Plasmids, circular viruses and viroids from rat gut.</title>
        <authorList>
            <person name="Jorgensen T.J."/>
            <person name="Hansen M.A."/>
            <person name="Xu Z."/>
            <person name="Tabak M.A."/>
            <person name="Sorensen S.J."/>
            <person name="Hansen L.H."/>
        </authorList>
    </citation>
    <scope>NUCLEOTIDE SEQUENCE</scope>
    <source>
        <strain evidence="2">RGFK1120</strain>
    </source>
</reference>
<evidence type="ECO:0000313" key="2">
    <source>
        <dbReference type="EMBL" id="CRY96514.1"/>
    </source>
</evidence>
<evidence type="ECO:0000256" key="1">
    <source>
        <dbReference type="SAM" id="MobiDB-lite"/>
    </source>
</evidence>
<protein>
    <submittedName>
        <fullName evidence="2">Uncharacterized protein</fullName>
    </submittedName>
</protein>
<name>A0A0H5Q537_9ZZZZ</name>
<organism evidence="2">
    <name type="scientific">uncultured prokaryote</name>
    <dbReference type="NCBI Taxonomy" id="198431"/>
    <lineage>
        <taxon>unclassified sequences</taxon>
        <taxon>environmental samples</taxon>
    </lineage>
</organism>
<feature type="region of interest" description="Disordered" evidence="1">
    <location>
        <begin position="100"/>
        <end position="143"/>
    </location>
</feature>
<dbReference type="AlphaFoldDB" id="A0A0H5Q537"/>
<accession>A0A0H5Q537</accession>
<sequence>MPTNKRRVMFTVDPAIAADLEAIARFRGQPLSRVVAESLLKLAPVFRQTVTAQEWLERADSKAAELAARYTGDFQRKLAPAVQEIHDATRRAQEMVDAIEAGRPAKRGSNVKPNVAAGTDAKRLGPLLKPTAPRPGPKFTRPR</sequence>
<reference evidence="2" key="1">
    <citation type="submission" date="2015-06" db="EMBL/GenBank/DDBJ databases">
        <authorList>
            <person name="Joergensen T."/>
        </authorList>
    </citation>
    <scope>NUCLEOTIDE SEQUENCE</scope>
    <source>
        <strain evidence="2">RGFK1120</strain>
    </source>
</reference>